<accession>A0A7W7Y1N4</accession>
<reference evidence="1 2" key="1">
    <citation type="submission" date="2020-08" db="EMBL/GenBank/DDBJ databases">
        <title>Genomic Encyclopedia of Type Strains, Phase IV (KMG-IV): sequencing the most valuable type-strain genomes for metagenomic binning, comparative biology and taxonomic classification.</title>
        <authorList>
            <person name="Goeker M."/>
        </authorList>
    </citation>
    <scope>NUCLEOTIDE SEQUENCE [LARGE SCALE GENOMIC DNA]</scope>
    <source>
        <strain evidence="1 2">DSM 25897</strain>
    </source>
</reference>
<dbReference type="AlphaFoldDB" id="A0A7W7Y1N4"/>
<proteinExistence type="predicted"/>
<dbReference type="RefSeq" id="WP_183949094.1">
    <property type="nucleotide sequence ID" value="NZ_JACHHX010000019.1"/>
</dbReference>
<evidence type="ECO:0000313" key="1">
    <source>
        <dbReference type="EMBL" id="MBB5016430.1"/>
    </source>
</evidence>
<keyword evidence="2" id="KW-1185">Reference proteome</keyword>
<dbReference type="InterPro" id="IPR012675">
    <property type="entry name" value="Beta-grasp_dom_sf"/>
</dbReference>
<evidence type="ECO:0000313" key="2">
    <source>
        <dbReference type="Proteomes" id="UP000519004"/>
    </source>
</evidence>
<gene>
    <name evidence="1" type="ORF">HNQ58_002345</name>
</gene>
<dbReference type="InterPro" id="IPR016155">
    <property type="entry name" value="Mopterin_synth/thiamin_S_b"/>
</dbReference>
<dbReference type="Gene3D" id="3.10.20.30">
    <property type="match status" value="1"/>
</dbReference>
<name>A0A7W7Y1N4_9GAMM</name>
<dbReference type="EMBL" id="JACHHX010000019">
    <property type="protein sequence ID" value="MBB5016430.1"/>
    <property type="molecule type" value="Genomic_DNA"/>
</dbReference>
<protein>
    <submittedName>
        <fullName evidence="1">Molybdopterin synthase sulfur carrier subunit</fullName>
    </submittedName>
</protein>
<organism evidence="1 2">
    <name type="scientific">Rehaibacterium terrae</name>
    <dbReference type="NCBI Taxonomy" id="1341696"/>
    <lineage>
        <taxon>Bacteria</taxon>
        <taxon>Pseudomonadati</taxon>
        <taxon>Pseudomonadota</taxon>
        <taxon>Gammaproteobacteria</taxon>
        <taxon>Lysobacterales</taxon>
        <taxon>Lysobacteraceae</taxon>
        <taxon>Rehaibacterium</taxon>
    </lineage>
</organism>
<comment type="caution">
    <text evidence="1">The sequence shown here is derived from an EMBL/GenBank/DDBJ whole genome shotgun (WGS) entry which is preliminary data.</text>
</comment>
<dbReference type="Proteomes" id="UP000519004">
    <property type="component" value="Unassembled WGS sequence"/>
</dbReference>
<dbReference type="InterPro" id="IPR003749">
    <property type="entry name" value="ThiS/MoaD-like"/>
</dbReference>
<sequence>MKIDLRLFGAFRDLDPSGVVRLDVADDATVASVREAFAAFGLRAWGERFQPGLLAVSAFASEREVLHDRTPVAGLGELAVLPPVSGG</sequence>
<dbReference type="Pfam" id="PF02597">
    <property type="entry name" value="ThiS"/>
    <property type="match status" value="1"/>
</dbReference>
<dbReference type="SUPFAM" id="SSF54285">
    <property type="entry name" value="MoaD/ThiS"/>
    <property type="match status" value="1"/>
</dbReference>